<dbReference type="GO" id="GO:0042626">
    <property type="term" value="F:ATPase-coupled transmembrane transporter activity"/>
    <property type="evidence" value="ECO:0007669"/>
    <property type="project" value="TreeGrafter"/>
</dbReference>
<dbReference type="GO" id="GO:0005524">
    <property type="term" value="F:ATP binding"/>
    <property type="evidence" value="ECO:0007669"/>
    <property type="project" value="UniProtKB-KW"/>
</dbReference>
<dbReference type="OrthoDB" id="6500128at2759"/>
<dbReference type="EMBL" id="JAPEIS010000002">
    <property type="protein sequence ID" value="KAJ8069026.1"/>
    <property type="molecule type" value="Genomic_DNA"/>
</dbReference>
<dbReference type="InterPro" id="IPR003439">
    <property type="entry name" value="ABC_transporter-like_ATP-bd"/>
</dbReference>
<gene>
    <name evidence="4" type="ORF">OCU04_002701</name>
</gene>
<keyword evidence="1" id="KW-0547">Nucleotide-binding</keyword>
<proteinExistence type="predicted"/>
<dbReference type="AlphaFoldDB" id="A0A9X0AU69"/>
<dbReference type="Gene3D" id="3.40.50.300">
    <property type="entry name" value="P-loop containing nucleotide triphosphate hydrolases"/>
    <property type="match status" value="1"/>
</dbReference>
<protein>
    <recommendedName>
        <fullName evidence="3">ABC transporter domain-containing protein</fullName>
    </recommendedName>
</protein>
<dbReference type="SUPFAM" id="SSF52540">
    <property type="entry name" value="P-loop containing nucleoside triphosphate hydrolases"/>
    <property type="match status" value="1"/>
</dbReference>
<sequence length="150" mass="16534">MWITREPELEVKSFEANTLSENVPPEVNLPPSEWPIKGKVEFRDVTVTYGSIDELAVCNVPFSIEGGTKTGIVGRTGSGKSSLMLALFRMLELKTGDILIDNVSISTLDRQSVRCSFITIPQEPYFLSGTLLRQQSHPDCALSCWTLGLA</sequence>
<evidence type="ECO:0000313" key="5">
    <source>
        <dbReference type="Proteomes" id="UP001152300"/>
    </source>
</evidence>
<reference evidence="4" key="1">
    <citation type="submission" date="2022-11" db="EMBL/GenBank/DDBJ databases">
        <title>Genome Resource of Sclerotinia nivalis Strain SnTB1, a Plant Pathogen Isolated from American Ginseng.</title>
        <authorList>
            <person name="Fan S."/>
        </authorList>
    </citation>
    <scope>NUCLEOTIDE SEQUENCE</scope>
    <source>
        <strain evidence="4">SnTB1</strain>
    </source>
</reference>
<accession>A0A9X0AU69</accession>
<organism evidence="4 5">
    <name type="scientific">Sclerotinia nivalis</name>
    <dbReference type="NCBI Taxonomy" id="352851"/>
    <lineage>
        <taxon>Eukaryota</taxon>
        <taxon>Fungi</taxon>
        <taxon>Dikarya</taxon>
        <taxon>Ascomycota</taxon>
        <taxon>Pezizomycotina</taxon>
        <taxon>Leotiomycetes</taxon>
        <taxon>Helotiales</taxon>
        <taxon>Sclerotiniaceae</taxon>
        <taxon>Sclerotinia</taxon>
    </lineage>
</organism>
<dbReference type="PANTHER" id="PTHR24223">
    <property type="entry name" value="ATP-BINDING CASSETTE SUB-FAMILY C"/>
    <property type="match status" value="1"/>
</dbReference>
<evidence type="ECO:0000313" key="4">
    <source>
        <dbReference type="EMBL" id="KAJ8069026.1"/>
    </source>
</evidence>
<keyword evidence="2" id="KW-0067">ATP-binding</keyword>
<dbReference type="InterPro" id="IPR027417">
    <property type="entry name" value="P-loop_NTPase"/>
</dbReference>
<evidence type="ECO:0000256" key="2">
    <source>
        <dbReference type="ARBA" id="ARBA00022840"/>
    </source>
</evidence>
<dbReference type="GO" id="GO:0016887">
    <property type="term" value="F:ATP hydrolysis activity"/>
    <property type="evidence" value="ECO:0007669"/>
    <property type="project" value="InterPro"/>
</dbReference>
<dbReference type="Pfam" id="PF00005">
    <property type="entry name" value="ABC_tran"/>
    <property type="match status" value="1"/>
</dbReference>
<name>A0A9X0AU69_9HELO</name>
<dbReference type="GO" id="GO:0016020">
    <property type="term" value="C:membrane"/>
    <property type="evidence" value="ECO:0007669"/>
    <property type="project" value="TreeGrafter"/>
</dbReference>
<keyword evidence="5" id="KW-1185">Reference proteome</keyword>
<feature type="domain" description="ABC transporter" evidence="3">
    <location>
        <begin position="59"/>
        <end position="132"/>
    </location>
</feature>
<dbReference type="Proteomes" id="UP001152300">
    <property type="component" value="Unassembled WGS sequence"/>
</dbReference>
<evidence type="ECO:0000256" key="1">
    <source>
        <dbReference type="ARBA" id="ARBA00022741"/>
    </source>
</evidence>
<comment type="caution">
    <text evidence="4">The sequence shown here is derived from an EMBL/GenBank/DDBJ whole genome shotgun (WGS) entry which is preliminary data.</text>
</comment>
<evidence type="ECO:0000259" key="3">
    <source>
        <dbReference type="Pfam" id="PF00005"/>
    </source>
</evidence>
<dbReference type="InterPro" id="IPR050173">
    <property type="entry name" value="ABC_transporter_C-like"/>
</dbReference>
<dbReference type="PANTHER" id="PTHR24223:SF269">
    <property type="entry name" value="ABC MULTIDRUG TRANSPORTER (EUROFUNG)-RELATED"/>
    <property type="match status" value="1"/>
</dbReference>